<proteinExistence type="predicted"/>
<accession>A0A918N9E8</accession>
<sequence length="119" mass="13230">MIDTNALARELDALRCQGETIQYKAMAEQLGIQPPRQIQQLATLLEAIQEDDALLGRPQRAALVIQKGGKPIPRQGFFQKLKALGIYNGSDQGPEAEMWHQNELEKLFTTDTPDSPTSI</sequence>
<dbReference type="EMBL" id="BMXR01000004">
    <property type="protein sequence ID" value="GGX51033.1"/>
    <property type="molecule type" value="Genomic_DNA"/>
</dbReference>
<comment type="caution">
    <text evidence="1">The sequence shown here is derived from an EMBL/GenBank/DDBJ whole genome shotgun (WGS) entry which is preliminary data.</text>
</comment>
<organism evidence="1 2">
    <name type="scientific">Saccharospirillum salsuginis</name>
    <dbReference type="NCBI Taxonomy" id="418750"/>
    <lineage>
        <taxon>Bacteria</taxon>
        <taxon>Pseudomonadati</taxon>
        <taxon>Pseudomonadota</taxon>
        <taxon>Gammaproteobacteria</taxon>
        <taxon>Oceanospirillales</taxon>
        <taxon>Saccharospirillaceae</taxon>
        <taxon>Saccharospirillum</taxon>
    </lineage>
</organism>
<gene>
    <name evidence="1" type="ORF">GCM10007392_17830</name>
</gene>
<dbReference type="Proteomes" id="UP000626148">
    <property type="component" value="Unassembled WGS sequence"/>
</dbReference>
<keyword evidence="2" id="KW-1185">Reference proteome</keyword>
<evidence type="ECO:0000313" key="2">
    <source>
        <dbReference type="Proteomes" id="UP000626148"/>
    </source>
</evidence>
<protein>
    <submittedName>
        <fullName evidence="1">Uncharacterized protein</fullName>
    </submittedName>
</protein>
<reference evidence="1" key="2">
    <citation type="submission" date="2020-09" db="EMBL/GenBank/DDBJ databases">
        <authorList>
            <person name="Sun Q."/>
            <person name="Kim S."/>
        </authorList>
    </citation>
    <scope>NUCLEOTIDE SEQUENCE</scope>
    <source>
        <strain evidence="1">KCTC 22169</strain>
    </source>
</reference>
<dbReference type="RefSeq" id="WP_189608200.1">
    <property type="nucleotide sequence ID" value="NZ_BMXR01000004.1"/>
</dbReference>
<reference evidence="1" key="1">
    <citation type="journal article" date="2014" name="Int. J. Syst. Evol. Microbiol.">
        <title>Complete genome sequence of Corynebacterium casei LMG S-19264T (=DSM 44701T), isolated from a smear-ripened cheese.</title>
        <authorList>
            <consortium name="US DOE Joint Genome Institute (JGI-PGF)"/>
            <person name="Walter F."/>
            <person name="Albersmeier A."/>
            <person name="Kalinowski J."/>
            <person name="Ruckert C."/>
        </authorList>
    </citation>
    <scope>NUCLEOTIDE SEQUENCE</scope>
    <source>
        <strain evidence="1">KCTC 22169</strain>
    </source>
</reference>
<evidence type="ECO:0000313" key="1">
    <source>
        <dbReference type="EMBL" id="GGX51033.1"/>
    </source>
</evidence>
<dbReference type="AlphaFoldDB" id="A0A918N9E8"/>
<name>A0A918N9E8_9GAMM</name>